<evidence type="ECO:0000313" key="1">
    <source>
        <dbReference type="EMBL" id="KAI0066125.1"/>
    </source>
</evidence>
<name>A0ACB8TC28_9AGAM</name>
<protein>
    <submittedName>
        <fullName evidence="1">Uncharacterized protein</fullName>
    </submittedName>
</protein>
<reference evidence="1" key="1">
    <citation type="submission" date="2021-03" db="EMBL/GenBank/DDBJ databases">
        <authorList>
            <consortium name="DOE Joint Genome Institute"/>
            <person name="Ahrendt S."/>
            <person name="Looney B.P."/>
            <person name="Miyauchi S."/>
            <person name="Morin E."/>
            <person name="Drula E."/>
            <person name="Courty P.E."/>
            <person name="Chicoki N."/>
            <person name="Fauchery L."/>
            <person name="Kohler A."/>
            <person name="Kuo A."/>
            <person name="Labutti K."/>
            <person name="Pangilinan J."/>
            <person name="Lipzen A."/>
            <person name="Riley R."/>
            <person name="Andreopoulos W."/>
            <person name="He G."/>
            <person name="Johnson J."/>
            <person name="Barry K.W."/>
            <person name="Grigoriev I.V."/>
            <person name="Nagy L."/>
            <person name="Hibbett D."/>
            <person name="Henrissat B."/>
            <person name="Matheny P.B."/>
            <person name="Labbe J."/>
            <person name="Martin F."/>
        </authorList>
    </citation>
    <scope>NUCLEOTIDE SEQUENCE</scope>
    <source>
        <strain evidence="1">HHB10654</strain>
    </source>
</reference>
<keyword evidence="2" id="KW-1185">Reference proteome</keyword>
<accession>A0ACB8TC28</accession>
<gene>
    <name evidence="1" type="ORF">BV25DRAFT_1504467</name>
</gene>
<comment type="caution">
    <text evidence="1">The sequence shown here is derived from an EMBL/GenBank/DDBJ whole genome shotgun (WGS) entry which is preliminary data.</text>
</comment>
<sequence>MSEYWVSKKRYFCKYCDIYIADDAPSRQHHENGLRHKGNVDRFVRGLYKAGEKRKKDADEERREIARIEQAAQAAFSQDVGAGLAKASSSKAPAPAVASSSRKPLPKSKGGFADYSTAQQLGYTDPDVERALAEKAYRQNQGVAGEWHFVDTIPKQASQSPAPEANVELAEAEAADEASRKRAAEEPVDEEDGRGWKLRKKTVSVGLGEIYDPGVVAIKVKPKKEEPQDESKVPEAVTVSSGGAGTTSKASTVPKWTAVKWKKAGEAVTESPTSGTPGTATPGEAVQEAAEVLDTSSNPPPLDVRGVQSAHDPIPAVKEESTHVKVDEDGGAPVTPPQAPSTNSLFRKRRAPAAGGATSRGRSF</sequence>
<dbReference type="EMBL" id="MU277193">
    <property type="protein sequence ID" value="KAI0066125.1"/>
    <property type="molecule type" value="Genomic_DNA"/>
</dbReference>
<dbReference type="Proteomes" id="UP000814140">
    <property type="component" value="Unassembled WGS sequence"/>
</dbReference>
<organism evidence="1 2">
    <name type="scientific">Artomyces pyxidatus</name>
    <dbReference type="NCBI Taxonomy" id="48021"/>
    <lineage>
        <taxon>Eukaryota</taxon>
        <taxon>Fungi</taxon>
        <taxon>Dikarya</taxon>
        <taxon>Basidiomycota</taxon>
        <taxon>Agaricomycotina</taxon>
        <taxon>Agaricomycetes</taxon>
        <taxon>Russulales</taxon>
        <taxon>Auriscalpiaceae</taxon>
        <taxon>Artomyces</taxon>
    </lineage>
</organism>
<proteinExistence type="predicted"/>
<evidence type="ECO:0000313" key="2">
    <source>
        <dbReference type="Proteomes" id="UP000814140"/>
    </source>
</evidence>
<reference evidence="1" key="2">
    <citation type="journal article" date="2022" name="New Phytol.">
        <title>Evolutionary transition to the ectomycorrhizal habit in the genomes of a hyperdiverse lineage of mushroom-forming fungi.</title>
        <authorList>
            <person name="Looney B."/>
            <person name="Miyauchi S."/>
            <person name="Morin E."/>
            <person name="Drula E."/>
            <person name="Courty P.E."/>
            <person name="Kohler A."/>
            <person name="Kuo A."/>
            <person name="LaButti K."/>
            <person name="Pangilinan J."/>
            <person name="Lipzen A."/>
            <person name="Riley R."/>
            <person name="Andreopoulos W."/>
            <person name="He G."/>
            <person name="Johnson J."/>
            <person name="Nolan M."/>
            <person name="Tritt A."/>
            <person name="Barry K.W."/>
            <person name="Grigoriev I.V."/>
            <person name="Nagy L.G."/>
            <person name="Hibbett D."/>
            <person name="Henrissat B."/>
            <person name="Matheny P.B."/>
            <person name="Labbe J."/>
            <person name="Martin F.M."/>
        </authorList>
    </citation>
    <scope>NUCLEOTIDE SEQUENCE</scope>
    <source>
        <strain evidence="1">HHB10654</strain>
    </source>
</reference>